<dbReference type="InterPro" id="IPR023214">
    <property type="entry name" value="HAD_sf"/>
</dbReference>
<dbReference type="Proteomes" id="UP000275331">
    <property type="component" value="Unassembled WGS sequence"/>
</dbReference>
<comment type="caution">
    <text evidence="4">The sequence shown here is derived from an EMBL/GenBank/DDBJ whole genome shotgun (WGS) entry which is preliminary data.</text>
</comment>
<gene>
    <name evidence="4" type="ORF">EGT71_20765</name>
</gene>
<dbReference type="InterPro" id="IPR006379">
    <property type="entry name" value="HAD-SF_hydro_IIB"/>
</dbReference>
<reference evidence="4 5" key="1">
    <citation type="submission" date="2018-10" db="EMBL/GenBank/DDBJ databases">
        <title>Transmission dynamics of multidrug resistant bacteria on intensive care unit surfaces.</title>
        <authorList>
            <person name="D'Souza A.W."/>
            <person name="Potter R.F."/>
            <person name="Wallace M."/>
            <person name="Shupe A."/>
            <person name="Patel S."/>
            <person name="Sun S."/>
            <person name="Gul D."/>
            <person name="Kwon J.H."/>
            <person name="Andleeb S."/>
            <person name="Burnham C.-A.D."/>
            <person name="Dantas G."/>
        </authorList>
    </citation>
    <scope>NUCLEOTIDE SEQUENCE [LARGE SCALE GENOMIC DNA]</scope>
    <source>
        <strain evidence="4 5">AS_373</strain>
    </source>
</reference>
<dbReference type="PROSITE" id="PS01229">
    <property type="entry name" value="COF_2"/>
    <property type="match status" value="1"/>
</dbReference>
<evidence type="ECO:0000313" key="5">
    <source>
        <dbReference type="Proteomes" id="UP000275331"/>
    </source>
</evidence>
<dbReference type="SUPFAM" id="SSF56784">
    <property type="entry name" value="HAD-like"/>
    <property type="match status" value="1"/>
</dbReference>
<organism evidence="4 5">
    <name type="scientific">Atlantibacter subterraneus</name>
    <dbReference type="NCBI Taxonomy" id="255519"/>
    <lineage>
        <taxon>Bacteria</taxon>
        <taxon>Pseudomonadati</taxon>
        <taxon>Pseudomonadota</taxon>
        <taxon>Gammaproteobacteria</taxon>
        <taxon>Enterobacterales</taxon>
        <taxon>Enterobacteriaceae</taxon>
        <taxon>Atlantibacter</taxon>
    </lineage>
</organism>
<dbReference type="PANTHER" id="PTHR10000">
    <property type="entry name" value="PHOSPHOSERINE PHOSPHATASE"/>
    <property type="match status" value="1"/>
</dbReference>
<sequence length="269" mass="29993">MKIKLIAVDMDGTFLNEKKDYDRERFQRQYHALKEKGIKFVVASGNQYYQLISFFPEICHDISFVAENGALVYDQGQRVHHGELTTAQFHKVVDELGEFDGINFVVCGLESAYYRTGAPQAFIDLMSKHYHRLKPVDDLYAIDDVIFKFSLNLHDDAIPALVDSLHHSLDGIVKPVTSGFGFVDLIIPGSHKASGLQRLMARWDINPSECVAVGDSGNDIEMLQLAGYSFAMDNAAPEVKKIAKYATGSLNHSGVLEVIDAVLEQRLPA</sequence>
<dbReference type="OrthoDB" id="3180855at2"/>
<keyword evidence="3" id="KW-0460">Magnesium</keyword>
<dbReference type="SFLD" id="SFLDG01140">
    <property type="entry name" value="C2.B:_Phosphomannomutase_and_P"/>
    <property type="match status" value="1"/>
</dbReference>
<evidence type="ECO:0000313" key="4">
    <source>
        <dbReference type="EMBL" id="RSE22514.1"/>
    </source>
</evidence>
<dbReference type="InterPro" id="IPR036412">
    <property type="entry name" value="HAD-like_sf"/>
</dbReference>
<dbReference type="NCBIfam" id="TIGR00099">
    <property type="entry name" value="Cof-subfamily"/>
    <property type="match status" value="1"/>
</dbReference>
<name>A0A427UQH5_9ENTR</name>
<dbReference type="NCBIfam" id="TIGR01484">
    <property type="entry name" value="HAD-SF-IIB"/>
    <property type="match status" value="1"/>
</dbReference>
<dbReference type="GO" id="GO:0005829">
    <property type="term" value="C:cytosol"/>
    <property type="evidence" value="ECO:0007669"/>
    <property type="project" value="TreeGrafter"/>
</dbReference>
<dbReference type="Gene3D" id="3.40.50.1000">
    <property type="entry name" value="HAD superfamily/HAD-like"/>
    <property type="match status" value="1"/>
</dbReference>
<evidence type="ECO:0000256" key="2">
    <source>
        <dbReference type="ARBA" id="ARBA00022801"/>
    </source>
</evidence>
<dbReference type="SFLD" id="SFLDS00003">
    <property type="entry name" value="Haloacid_Dehalogenase"/>
    <property type="match status" value="1"/>
</dbReference>
<dbReference type="RefSeq" id="WP_125295219.1">
    <property type="nucleotide sequence ID" value="NZ_JAPTZM010000001.1"/>
</dbReference>
<proteinExistence type="predicted"/>
<dbReference type="AlphaFoldDB" id="A0A427UQH5"/>
<protein>
    <submittedName>
        <fullName evidence="4">HAD family hydrolase</fullName>
    </submittedName>
</protein>
<accession>A0A427UQH5</accession>
<dbReference type="EMBL" id="RHXB01000017">
    <property type="protein sequence ID" value="RSE22514.1"/>
    <property type="molecule type" value="Genomic_DNA"/>
</dbReference>
<dbReference type="SFLD" id="SFLDG01144">
    <property type="entry name" value="C2.B.4:_PGP_Like"/>
    <property type="match status" value="1"/>
</dbReference>
<dbReference type="GO" id="GO:0016791">
    <property type="term" value="F:phosphatase activity"/>
    <property type="evidence" value="ECO:0007669"/>
    <property type="project" value="TreeGrafter"/>
</dbReference>
<dbReference type="InterPro" id="IPR000150">
    <property type="entry name" value="Cof"/>
</dbReference>
<dbReference type="GO" id="GO:0000287">
    <property type="term" value="F:magnesium ion binding"/>
    <property type="evidence" value="ECO:0007669"/>
    <property type="project" value="TreeGrafter"/>
</dbReference>
<dbReference type="Gene3D" id="3.30.1240.10">
    <property type="match status" value="1"/>
</dbReference>
<dbReference type="Pfam" id="PF08282">
    <property type="entry name" value="Hydrolase_3"/>
    <property type="match status" value="1"/>
</dbReference>
<dbReference type="PANTHER" id="PTHR10000:SF53">
    <property type="entry name" value="5-AMINO-6-(5-PHOSPHO-D-RIBITYLAMINO)URACIL PHOSPHATASE YBJI-RELATED"/>
    <property type="match status" value="1"/>
</dbReference>
<evidence type="ECO:0000256" key="3">
    <source>
        <dbReference type="ARBA" id="ARBA00022842"/>
    </source>
</evidence>
<keyword evidence="2 4" id="KW-0378">Hydrolase</keyword>
<dbReference type="CDD" id="cd07518">
    <property type="entry name" value="HAD_YbiV-Like"/>
    <property type="match status" value="1"/>
</dbReference>
<evidence type="ECO:0000256" key="1">
    <source>
        <dbReference type="ARBA" id="ARBA00022723"/>
    </source>
</evidence>
<keyword evidence="1" id="KW-0479">Metal-binding</keyword>